<evidence type="ECO:0000259" key="2">
    <source>
        <dbReference type="SMART" id="SM00014"/>
    </source>
</evidence>
<feature type="transmembrane region" description="Helical" evidence="1">
    <location>
        <begin position="271"/>
        <end position="300"/>
    </location>
</feature>
<dbReference type="HOGENOM" id="CLU_061498_0_0_2"/>
<gene>
    <name evidence="3" type="ORF">J07HQW2_02278</name>
</gene>
<feature type="transmembrane region" description="Helical" evidence="1">
    <location>
        <begin position="151"/>
        <end position="168"/>
    </location>
</feature>
<feature type="transmembrane region" description="Helical" evidence="1">
    <location>
        <begin position="213"/>
        <end position="231"/>
    </location>
</feature>
<evidence type="ECO:0000256" key="1">
    <source>
        <dbReference type="SAM" id="Phobius"/>
    </source>
</evidence>
<feature type="transmembrane region" description="Helical" evidence="1">
    <location>
        <begin position="63"/>
        <end position="84"/>
    </location>
</feature>
<dbReference type="PANTHER" id="PTHR14969:SF13">
    <property type="entry name" value="AT30094P"/>
    <property type="match status" value="1"/>
</dbReference>
<dbReference type="SUPFAM" id="SSF48317">
    <property type="entry name" value="Acid phosphatase/Vanadium-dependent haloperoxidase"/>
    <property type="match status" value="1"/>
</dbReference>
<organism evidence="3 4">
    <name type="scientific">Haloquadratum walsbyi J07HQW2</name>
    <dbReference type="NCBI Taxonomy" id="1238425"/>
    <lineage>
        <taxon>Archaea</taxon>
        <taxon>Methanobacteriati</taxon>
        <taxon>Methanobacteriota</taxon>
        <taxon>Stenosarchaea group</taxon>
        <taxon>Halobacteria</taxon>
        <taxon>Halobacteriales</taxon>
        <taxon>Haloferacaceae</taxon>
        <taxon>Haloquadratum</taxon>
    </lineage>
</organism>
<dbReference type="InterPro" id="IPR000326">
    <property type="entry name" value="PAP2/HPO"/>
</dbReference>
<reference evidence="3 4" key="1">
    <citation type="journal article" date="2013" name="PLoS ONE">
        <title>Assembly-driven community genomics of a hypersaline microbial ecosystem.</title>
        <authorList>
            <person name="Podell S."/>
            <person name="Ugalde J.A."/>
            <person name="Narasingarao P."/>
            <person name="Banfield J.F."/>
            <person name="Heidelberg K.B."/>
            <person name="Allen E.E."/>
        </authorList>
    </citation>
    <scope>NUCLEOTIDE SEQUENCE [LARGE SCALE GENOMIC DNA]</scope>
    <source>
        <strain evidence="4">J07HQW2</strain>
    </source>
</reference>
<name>U1NG67_9EURY</name>
<keyword evidence="1" id="KW-1133">Transmembrane helix</keyword>
<dbReference type="eggNOG" id="arCOG03058">
    <property type="taxonomic scope" value="Archaea"/>
</dbReference>
<evidence type="ECO:0000313" key="3">
    <source>
        <dbReference type="EMBL" id="ERG95818.1"/>
    </source>
</evidence>
<feature type="transmembrane region" description="Helical" evidence="1">
    <location>
        <begin position="24"/>
        <end position="51"/>
    </location>
</feature>
<dbReference type="SMART" id="SM00014">
    <property type="entry name" value="acidPPc"/>
    <property type="match status" value="1"/>
</dbReference>
<feature type="transmembrane region" description="Helical" evidence="1">
    <location>
        <begin position="189"/>
        <end position="207"/>
    </location>
</feature>
<dbReference type="AlphaFoldDB" id="U1NG67"/>
<dbReference type="PANTHER" id="PTHR14969">
    <property type="entry name" value="SPHINGOSINE-1-PHOSPHATE PHOSPHOHYDROLASE"/>
    <property type="match status" value="1"/>
</dbReference>
<dbReference type="Gene3D" id="1.20.144.10">
    <property type="entry name" value="Phosphatidic acid phosphatase type 2/haloperoxidase"/>
    <property type="match status" value="1"/>
</dbReference>
<proteinExistence type="predicted"/>
<keyword evidence="1" id="KW-0472">Membrane</keyword>
<dbReference type="STRING" id="1238425.J07HQW2_02278"/>
<feature type="transmembrane region" description="Helical" evidence="1">
    <location>
        <begin position="96"/>
        <end position="117"/>
    </location>
</feature>
<feature type="domain" description="Phosphatidic acid phosphatase type 2/haloperoxidase" evidence="2">
    <location>
        <begin position="62"/>
        <end position="166"/>
    </location>
</feature>
<feature type="transmembrane region" description="Helical" evidence="1">
    <location>
        <begin position="126"/>
        <end position="145"/>
    </location>
</feature>
<keyword evidence="1" id="KW-0812">Transmembrane</keyword>
<dbReference type="Proteomes" id="UP000030710">
    <property type="component" value="Unassembled WGS sequence"/>
</dbReference>
<feature type="transmembrane region" description="Helical" evidence="1">
    <location>
        <begin position="243"/>
        <end position="265"/>
    </location>
</feature>
<dbReference type="Pfam" id="PF01569">
    <property type="entry name" value="PAP2"/>
    <property type="match status" value="1"/>
</dbReference>
<dbReference type="EMBL" id="KE356561">
    <property type="protein sequence ID" value="ERG95818.1"/>
    <property type="molecule type" value="Genomic_DNA"/>
</dbReference>
<accession>U1NG67</accession>
<dbReference type="InterPro" id="IPR036938">
    <property type="entry name" value="PAP2/HPO_sf"/>
</dbReference>
<dbReference type="RefSeq" id="WP_021055290.1">
    <property type="nucleotide sequence ID" value="NZ_KE356561.1"/>
</dbReference>
<sequence length="312" mass="32722">MSFFTVLTTRGIGESRILSDVPEIVVAVFRILTHLGSPYTLFAMVSVLYLLGRRGLLVRRRAAFMLAIGVAAIGLTIGLKHLFALPRPPASFRSGFGFPSGHAIGITAFWGAAALLIERGQWRHRAVLAGSVITLVAASRVIIGVHYLVDVLAGIAIGIGLLVTLVTIGPGFEMRGQMSALVRPTHTDVTATFGVATLLTIISIVIAPDETGTLLGTGMAAASTAIWHRYGRTLGAIQLPIKLRTLLVGGTSLVIGFGVLITAMIVNDTTYVAQIGAIAGSILIIPYAISTGIFAAVTILTTPFIANRAADI</sequence>
<evidence type="ECO:0000313" key="4">
    <source>
        <dbReference type="Proteomes" id="UP000030710"/>
    </source>
</evidence>
<protein>
    <submittedName>
        <fullName evidence="3">PAP2 superfamily protein</fullName>
    </submittedName>
</protein>